<proteinExistence type="predicted"/>
<reference evidence="1" key="1">
    <citation type="submission" date="2023-06" db="EMBL/GenBank/DDBJ databases">
        <authorList>
            <consortium name="Lawrence Berkeley National Laboratory"/>
            <person name="Ahrendt S."/>
            <person name="Sahu N."/>
            <person name="Indic B."/>
            <person name="Wong-Bajracharya J."/>
            <person name="Merenyi Z."/>
            <person name="Ke H.-M."/>
            <person name="Monk M."/>
            <person name="Kocsube S."/>
            <person name="Drula E."/>
            <person name="Lipzen A."/>
            <person name="Balint B."/>
            <person name="Henrissat B."/>
            <person name="Andreopoulos B."/>
            <person name="Martin F.M."/>
            <person name="Harder C.B."/>
            <person name="Rigling D."/>
            <person name="Ford K.L."/>
            <person name="Foster G.D."/>
            <person name="Pangilinan J."/>
            <person name="Papanicolaou A."/>
            <person name="Barry K."/>
            <person name="LaButti K."/>
            <person name="Viragh M."/>
            <person name="Koriabine M."/>
            <person name="Yan M."/>
            <person name="Riley R."/>
            <person name="Champramary S."/>
            <person name="Plett K.L."/>
            <person name="Tsai I.J."/>
            <person name="Slot J."/>
            <person name="Sipos G."/>
            <person name="Plett J."/>
            <person name="Nagy L.G."/>
            <person name="Grigoriev I.V."/>
        </authorList>
    </citation>
    <scope>NUCLEOTIDE SEQUENCE</scope>
    <source>
        <strain evidence="1">ICMP 16352</strain>
    </source>
</reference>
<name>A0AA39UH01_9AGAR</name>
<comment type="caution">
    <text evidence="1">The sequence shown here is derived from an EMBL/GenBank/DDBJ whole genome shotgun (WGS) entry which is preliminary data.</text>
</comment>
<evidence type="ECO:0000313" key="2">
    <source>
        <dbReference type="Proteomes" id="UP001175227"/>
    </source>
</evidence>
<evidence type="ECO:0000313" key="1">
    <source>
        <dbReference type="EMBL" id="KAK0482174.1"/>
    </source>
</evidence>
<organism evidence="1 2">
    <name type="scientific">Armillaria novae-zelandiae</name>
    <dbReference type="NCBI Taxonomy" id="153914"/>
    <lineage>
        <taxon>Eukaryota</taxon>
        <taxon>Fungi</taxon>
        <taxon>Dikarya</taxon>
        <taxon>Basidiomycota</taxon>
        <taxon>Agaricomycotina</taxon>
        <taxon>Agaricomycetes</taxon>
        <taxon>Agaricomycetidae</taxon>
        <taxon>Agaricales</taxon>
        <taxon>Marasmiineae</taxon>
        <taxon>Physalacriaceae</taxon>
        <taxon>Armillaria</taxon>
    </lineage>
</organism>
<dbReference type="Proteomes" id="UP001175227">
    <property type="component" value="Unassembled WGS sequence"/>
</dbReference>
<accession>A0AA39UH01</accession>
<keyword evidence="2" id="KW-1185">Reference proteome</keyword>
<sequence length="314" mass="35531">MLTRSFEARTVLHNHHDHQKSSGDNKRRCIIRFWCGVQVIENATFCQRATQRFLHLTPTMDISCPSTSACASFPEYTARRYAGELESPASNQFHLFFNGDIPLSVPCLRTLSLYEQSLQVANDESSSSDSSCSPHATAAFNDLHSLTPAQLSTFTCLEMKALLSADPVFVVSKKFSTLDDFEPDPELCRNFLLEDPWIAVRGIYSDFVVCSGCRSIITGEEDYQRDIQAWISHRDSCAGIEDKILNAIVQSWDALDAMSLMWETARSLSSRTDVKIDPLPQFSEGVRKPSHFEERKRNITFVREWLAQIESCPL</sequence>
<dbReference type="EMBL" id="JAUEPR010000007">
    <property type="protein sequence ID" value="KAK0482174.1"/>
    <property type="molecule type" value="Genomic_DNA"/>
</dbReference>
<gene>
    <name evidence="1" type="ORF">IW261DRAFT_1021411</name>
</gene>
<dbReference type="AlphaFoldDB" id="A0AA39UH01"/>
<protein>
    <submittedName>
        <fullName evidence="1">Uncharacterized protein</fullName>
    </submittedName>
</protein>